<reference evidence="14" key="1">
    <citation type="submission" date="2022-09" db="EMBL/GenBank/DDBJ databases">
        <authorList>
            <person name="Yuan C."/>
            <person name="Ke Z."/>
        </authorList>
    </citation>
    <scope>NUCLEOTIDE SEQUENCE</scope>
    <source>
        <strain evidence="14">LB-8</strain>
    </source>
</reference>
<evidence type="ECO:0000256" key="3">
    <source>
        <dbReference type="ARBA" id="ARBA00022452"/>
    </source>
</evidence>
<name>A0A9X2XN08_9BACT</name>
<dbReference type="AlphaFoldDB" id="A0A9X2XN08"/>
<gene>
    <name evidence="14" type="ORF">OCK74_00460</name>
</gene>
<evidence type="ECO:0000256" key="5">
    <source>
        <dbReference type="ARBA" id="ARBA00022729"/>
    </source>
</evidence>
<keyword evidence="3 10" id="KW-1134">Transmembrane beta strand</keyword>
<keyword evidence="6 11" id="KW-0798">TonB box</keyword>
<dbReference type="Pfam" id="PF00593">
    <property type="entry name" value="TonB_dep_Rec_b-barrel"/>
    <property type="match status" value="1"/>
</dbReference>
<evidence type="ECO:0000259" key="12">
    <source>
        <dbReference type="Pfam" id="PF00593"/>
    </source>
</evidence>
<accession>A0A9X2XN08</accession>
<protein>
    <submittedName>
        <fullName evidence="14">TonB-dependent receptor</fullName>
    </submittedName>
</protein>
<dbReference type="PROSITE" id="PS52016">
    <property type="entry name" value="TONB_DEPENDENT_REC_3"/>
    <property type="match status" value="1"/>
</dbReference>
<dbReference type="SUPFAM" id="SSF56935">
    <property type="entry name" value="Porins"/>
    <property type="match status" value="1"/>
</dbReference>
<dbReference type="InterPro" id="IPR039426">
    <property type="entry name" value="TonB-dep_rcpt-like"/>
</dbReference>
<evidence type="ECO:0000256" key="9">
    <source>
        <dbReference type="ARBA" id="ARBA00023237"/>
    </source>
</evidence>
<evidence type="ECO:0000256" key="7">
    <source>
        <dbReference type="ARBA" id="ARBA00023136"/>
    </source>
</evidence>
<keyword evidence="7 10" id="KW-0472">Membrane</keyword>
<feature type="domain" description="TonB-dependent receptor-like beta-barrel" evidence="12">
    <location>
        <begin position="328"/>
        <end position="830"/>
    </location>
</feature>
<dbReference type="Gene3D" id="2.40.170.20">
    <property type="entry name" value="TonB-dependent receptor, beta-barrel domain"/>
    <property type="match status" value="1"/>
</dbReference>
<dbReference type="InterPro" id="IPR000531">
    <property type="entry name" value="Beta-barrel_TonB"/>
</dbReference>
<dbReference type="PANTHER" id="PTHR30069:SF29">
    <property type="entry name" value="HEMOGLOBIN AND HEMOGLOBIN-HAPTOGLOBIN-BINDING PROTEIN 1-RELATED"/>
    <property type="match status" value="1"/>
</dbReference>
<comment type="caution">
    <text evidence="14">The sequence shown here is derived from an EMBL/GenBank/DDBJ whole genome shotgun (WGS) entry which is preliminary data.</text>
</comment>
<dbReference type="GO" id="GO:0015344">
    <property type="term" value="F:siderophore uptake transmembrane transporter activity"/>
    <property type="evidence" value="ECO:0007669"/>
    <property type="project" value="TreeGrafter"/>
</dbReference>
<evidence type="ECO:0000313" key="15">
    <source>
        <dbReference type="Proteomes" id="UP001155483"/>
    </source>
</evidence>
<dbReference type="RefSeq" id="WP_279295006.1">
    <property type="nucleotide sequence ID" value="NZ_JAOTIF010000001.1"/>
</dbReference>
<reference evidence="14" key="2">
    <citation type="submission" date="2023-04" db="EMBL/GenBank/DDBJ databases">
        <title>Paracnuella aquatica gen. nov., sp. nov., a member of the family Chitinophagaceae isolated from a hot spring.</title>
        <authorList>
            <person name="Wang C."/>
        </authorList>
    </citation>
    <scope>NUCLEOTIDE SEQUENCE</scope>
    <source>
        <strain evidence="14">LB-8</strain>
    </source>
</reference>
<comment type="subcellular location">
    <subcellularLocation>
        <location evidence="1 10">Cell outer membrane</location>
        <topology evidence="1 10">Multi-pass membrane protein</topology>
    </subcellularLocation>
</comment>
<evidence type="ECO:0000256" key="4">
    <source>
        <dbReference type="ARBA" id="ARBA00022692"/>
    </source>
</evidence>
<keyword evidence="8 14" id="KW-0675">Receptor</keyword>
<evidence type="ECO:0000256" key="10">
    <source>
        <dbReference type="PROSITE-ProRule" id="PRU01360"/>
    </source>
</evidence>
<dbReference type="GO" id="GO:0009279">
    <property type="term" value="C:cell outer membrane"/>
    <property type="evidence" value="ECO:0007669"/>
    <property type="project" value="UniProtKB-SubCell"/>
</dbReference>
<evidence type="ECO:0000256" key="6">
    <source>
        <dbReference type="ARBA" id="ARBA00023077"/>
    </source>
</evidence>
<evidence type="ECO:0000256" key="11">
    <source>
        <dbReference type="RuleBase" id="RU003357"/>
    </source>
</evidence>
<evidence type="ECO:0000259" key="13">
    <source>
        <dbReference type="Pfam" id="PF07715"/>
    </source>
</evidence>
<keyword evidence="2 10" id="KW-0813">Transport</keyword>
<keyword evidence="9 10" id="KW-0998">Cell outer membrane</keyword>
<dbReference type="Proteomes" id="UP001155483">
    <property type="component" value="Unassembled WGS sequence"/>
</dbReference>
<dbReference type="InterPro" id="IPR012910">
    <property type="entry name" value="Plug_dom"/>
</dbReference>
<dbReference type="Pfam" id="PF07715">
    <property type="entry name" value="Plug"/>
    <property type="match status" value="1"/>
</dbReference>
<organism evidence="14 15">
    <name type="scientific">Paraflavisolibacter caeni</name>
    <dbReference type="NCBI Taxonomy" id="2982496"/>
    <lineage>
        <taxon>Bacteria</taxon>
        <taxon>Pseudomonadati</taxon>
        <taxon>Bacteroidota</taxon>
        <taxon>Chitinophagia</taxon>
        <taxon>Chitinophagales</taxon>
        <taxon>Chitinophagaceae</taxon>
        <taxon>Paraflavisolibacter</taxon>
    </lineage>
</organism>
<dbReference type="InterPro" id="IPR036942">
    <property type="entry name" value="Beta-barrel_TonB_sf"/>
</dbReference>
<keyword evidence="5" id="KW-0732">Signal</keyword>
<evidence type="ECO:0000256" key="8">
    <source>
        <dbReference type="ARBA" id="ARBA00023170"/>
    </source>
</evidence>
<comment type="similarity">
    <text evidence="10 11">Belongs to the TonB-dependent receptor family.</text>
</comment>
<keyword evidence="4 10" id="KW-0812">Transmembrane</keyword>
<dbReference type="EMBL" id="JAOTIF010000001">
    <property type="protein sequence ID" value="MCU7547559.1"/>
    <property type="molecule type" value="Genomic_DNA"/>
</dbReference>
<dbReference type="GO" id="GO:0044718">
    <property type="term" value="P:siderophore transmembrane transport"/>
    <property type="evidence" value="ECO:0007669"/>
    <property type="project" value="TreeGrafter"/>
</dbReference>
<feature type="domain" description="TonB-dependent receptor plug" evidence="13">
    <location>
        <begin position="61"/>
        <end position="168"/>
    </location>
</feature>
<dbReference type="InterPro" id="IPR037066">
    <property type="entry name" value="Plug_dom_sf"/>
</dbReference>
<keyword evidence="15" id="KW-1185">Reference proteome</keyword>
<dbReference type="PANTHER" id="PTHR30069">
    <property type="entry name" value="TONB-DEPENDENT OUTER MEMBRANE RECEPTOR"/>
    <property type="match status" value="1"/>
</dbReference>
<dbReference type="Gene3D" id="2.170.130.10">
    <property type="entry name" value="TonB-dependent receptor, plug domain"/>
    <property type="match status" value="1"/>
</dbReference>
<sequence length="857" mass="96420">MRKKSRPGNSFLKKSSTFLLTGVSIAATGQSTNQTPIDTFNKLQSLDEVVVSASRVSEKLLSAPVSISKLSSGQIAQTASPSFFDAIGNMKGVHMIVPSLGFKIINTRGFSNTTNVRFVQLVDNIDNQSPHIGAPIANVLCPSDLDIENLEIVQGVASALYGMNATNGLANFKTKDPFSVQGLSIQQQFGLNHVDDPNGVGPQLYNASNLRWAKAFNSKWAFKVNAGFTKGYDWIANDQTDLNPKANQTTNLMGQDNPALDPVSSYGNESSNRKTLTLGGKNYVVARTGYLEKEVVDYHFQNIKGDVALFYRPGRDREFSYTYRAAFLNTVYQRSNRFRLENYLLQQNIFQYKSPLFQFRAYVNSENTGDSYNLRSMAENLDVSFKGTNQWYNDYSKVFNDAVSNNSPVAEAHHIARQAADNGRYQPGTDAFNQKLNELKDINNWDIGAALRVKAHLIHTEATLDLGKLLQTRYNLQVGGNFREYVIVPDGNYFINPKTTDKNLVYSSYGFFIHASKEFFQQRLQLSGVLRASKNEYFQTNWNPRLTAVYAVSKKDFVRFSYQNGYRFPSIFEGFSNINSGGVKRVGGLKVMSDGVFEQSWLKSSIDAFQAAVNKDVNTQGMTTQAAIDKNKGLLKRNNYSYLKPEQMNSFEVGYRSVLLHNKLFVDVDAYYNIYSNFIAQIEASIPNTTDSSAIPAALYDKSKQARYRLWTNSKTIVHNYGTELDLRYVINDHYSVSGNVSYQTLKKTDKNDGLEDGYNTPKWIGNVSINGNNVYKQLGFNIALKYQSQYYYQSFLVNGNVPSLWNADAQMRYSFVKQSLDVKAGATNLLNHYYYSILGGPQIGGFYYTTLTYHLH</sequence>
<proteinExistence type="inferred from homology"/>
<evidence type="ECO:0000256" key="1">
    <source>
        <dbReference type="ARBA" id="ARBA00004571"/>
    </source>
</evidence>
<evidence type="ECO:0000256" key="2">
    <source>
        <dbReference type="ARBA" id="ARBA00022448"/>
    </source>
</evidence>
<evidence type="ECO:0000313" key="14">
    <source>
        <dbReference type="EMBL" id="MCU7547559.1"/>
    </source>
</evidence>